<proteinExistence type="predicted"/>
<sequence length="145" mass="16786">MKKNKYPLISLIVLSITILIVTALTPPSEVYKIELKQYQNIINKLNLEYGLEGDSRIRILKGEEQVVYNNIRNMSLEEFERHIREGYEKTLQIPDIIERGSTADSYVDRNENNEAGIVTSTEKRWTNLPYLPTGERKVIPLPKLP</sequence>
<reference evidence="1 2" key="1">
    <citation type="journal article" date="2020" name="Biotechnol. Biofuels">
        <title>New insights from the biogas microbiome by comprehensive genome-resolved metagenomics of nearly 1600 species originating from multiple anaerobic digesters.</title>
        <authorList>
            <person name="Campanaro S."/>
            <person name="Treu L."/>
            <person name="Rodriguez-R L.M."/>
            <person name="Kovalovszki A."/>
            <person name="Ziels R.M."/>
            <person name="Maus I."/>
            <person name="Zhu X."/>
            <person name="Kougias P.G."/>
            <person name="Basile A."/>
            <person name="Luo G."/>
            <person name="Schluter A."/>
            <person name="Konstantinidis K.T."/>
            <person name="Angelidaki I."/>
        </authorList>
    </citation>
    <scope>NUCLEOTIDE SEQUENCE [LARGE SCALE GENOMIC DNA]</scope>
    <source>
        <strain evidence="1">AS05jafATM_4</strain>
    </source>
</reference>
<evidence type="ECO:0000313" key="2">
    <source>
        <dbReference type="Proteomes" id="UP000553059"/>
    </source>
</evidence>
<name>A0A7C6Z5M8_9FIRM</name>
<evidence type="ECO:0000313" key="1">
    <source>
        <dbReference type="EMBL" id="HHY27690.1"/>
    </source>
</evidence>
<dbReference type="Proteomes" id="UP000553059">
    <property type="component" value="Unassembled WGS sequence"/>
</dbReference>
<dbReference type="AlphaFoldDB" id="A0A7C6Z5M8"/>
<dbReference type="EMBL" id="DUTF01000288">
    <property type="protein sequence ID" value="HHY27690.1"/>
    <property type="molecule type" value="Genomic_DNA"/>
</dbReference>
<comment type="caution">
    <text evidence="1">The sequence shown here is derived from an EMBL/GenBank/DDBJ whole genome shotgun (WGS) entry which is preliminary data.</text>
</comment>
<accession>A0A7C6Z5M8</accession>
<gene>
    <name evidence="1" type="ORF">GX523_13285</name>
</gene>
<protein>
    <submittedName>
        <fullName evidence="1">Uncharacterized protein</fullName>
    </submittedName>
</protein>
<organism evidence="1 2">
    <name type="scientific">Desulfitobacterium dehalogenans</name>
    <dbReference type="NCBI Taxonomy" id="36854"/>
    <lineage>
        <taxon>Bacteria</taxon>
        <taxon>Bacillati</taxon>
        <taxon>Bacillota</taxon>
        <taxon>Clostridia</taxon>
        <taxon>Eubacteriales</taxon>
        <taxon>Desulfitobacteriaceae</taxon>
        <taxon>Desulfitobacterium</taxon>
    </lineage>
</organism>